<comment type="similarity">
    <text evidence="7">Belongs to the nlpA lipoprotein family.</text>
</comment>
<dbReference type="KEGG" id="pgs:CPT03_09865"/>
<dbReference type="PROSITE" id="PS51257">
    <property type="entry name" value="PROKAR_LIPOPROTEIN"/>
    <property type="match status" value="1"/>
</dbReference>
<evidence type="ECO:0000313" key="10">
    <source>
        <dbReference type="Proteomes" id="UP000223749"/>
    </source>
</evidence>
<comment type="subcellular location">
    <subcellularLocation>
        <location evidence="1">Cell membrane</location>
        <topology evidence="1">Lipid-anchor</topology>
    </subcellularLocation>
</comment>
<dbReference type="PANTHER" id="PTHR30429">
    <property type="entry name" value="D-METHIONINE-BINDING LIPOPROTEIN METQ"/>
    <property type="match status" value="1"/>
</dbReference>
<sequence length="272" mass="29786">MKIEIKALAIFTIVASVGLFGCGGASKKNTPNHIKVGVESGPEYTIAQVAQKVAKEKYGLEVELVQFNDYVMPNEALHQGDIDANAFQNKPYLDVQAKQRGYNFAIVGNTFVYPLAGYSKKIKKIEELKDGNTIIIPNDPTNGGRALLLMQKANLLKLKDGVGLLPTVNDIIANPKQLKIVELEAPQLPRALDDQNVTVAIINNTFATPVGLVAERDGIFVEDKKSPYVNIIVTRADDKDRTEIKNFVKAYQSDEVARAAETEFKGGAIKGW</sequence>
<protein>
    <recommendedName>
        <fullName evidence="7">Lipoprotein</fullName>
    </recommendedName>
</protein>
<dbReference type="EMBL" id="CP024091">
    <property type="protein sequence ID" value="ATP56757.1"/>
    <property type="molecule type" value="Genomic_DNA"/>
</dbReference>
<gene>
    <name evidence="9" type="primary">metQ</name>
    <name evidence="9" type="ORF">CPT03_09865</name>
</gene>
<evidence type="ECO:0000256" key="6">
    <source>
        <dbReference type="ARBA" id="ARBA00023288"/>
    </source>
</evidence>
<dbReference type="NCBIfam" id="TIGR00363">
    <property type="entry name" value="MetQ/NlpA family lipoprotein"/>
    <property type="match status" value="1"/>
</dbReference>
<dbReference type="Pfam" id="PF03180">
    <property type="entry name" value="Lipoprotein_9"/>
    <property type="match status" value="1"/>
</dbReference>
<evidence type="ECO:0000256" key="8">
    <source>
        <dbReference type="PIRSR" id="PIRSR002854-1"/>
    </source>
</evidence>
<reference evidence="9 10" key="1">
    <citation type="submission" date="2017-10" db="EMBL/GenBank/DDBJ databases">
        <title>Whole genome of Pedobacter ginsengisoli T01R-27 isolated from tomato rhizosphere.</title>
        <authorList>
            <person name="Weon H.-Y."/>
            <person name="Lee S.A."/>
            <person name="Sang M.K."/>
            <person name="Song J."/>
        </authorList>
    </citation>
    <scope>NUCLEOTIDE SEQUENCE [LARGE SCALE GENOMIC DNA]</scope>
    <source>
        <strain evidence="9 10">T01R-27</strain>
    </source>
</reference>
<proteinExistence type="inferred from homology"/>
<keyword evidence="2" id="KW-1003">Cell membrane</keyword>
<dbReference type="InterPro" id="IPR004872">
    <property type="entry name" value="Lipoprotein_NlpA"/>
</dbReference>
<dbReference type="GO" id="GO:0005886">
    <property type="term" value="C:plasma membrane"/>
    <property type="evidence" value="ECO:0007669"/>
    <property type="project" value="UniProtKB-SubCell"/>
</dbReference>
<evidence type="ECO:0000256" key="3">
    <source>
        <dbReference type="ARBA" id="ARBA00022729"/>
    </source>
</evidence>
<evidence type="ECO:0000256" key="1">
    <source>
        <dbReference type="ARBA" id="ARBA00004193"/>
    </source>
</evidence>
<evidence type="ECO:0000256" key="7">
    <source>
        <dbReference type="PIRNR" id="PIRNR002854"/>
    </source>
</evidence>
<dbReference type="CDD" id="cd13598">
    <property type="entry name" value="PBP2_lipoprotein_IlpA_like"/>
    <property type="match status" value="1"/>
</dbReference>
<evidence type="ECO:0000256" key="2">
    <source>
        <dbReference type="ARBA" id="ARBA00022475"/>
    </source>
</evidence>
<dbReference type="OrthoDB" id="9812878at2"/>
<dbReference type="GO" id="GO:0015821">
    <property type="term" value="P:methionine transport"/>
    <property type="evidence" value="ECO:0007669"/>
    <property type="project" value="UniProtKB-ARBA"/>
</dbReference>
<dbReference type="Gene3D" id="3.40.190.10">
    <property type="entry name" value="Periplasmic binding protein-like II"/>
    <property type="match status" value="2"/>
</dbReference>
<dbReference type="NCBIfam" id="NF008285">
    <property type="entry name" value="PRK11063.1"/>
    <property type="match status" value="1"/>
</dbReference>
<evidence type="ECO:0000256" key="5">
    <source>
        <dbReference type="ARBA" id="ARBA00023139"/>
    </source>
</evidence>
<keyword evidence="10" id="KW-1185">Reference proteome</keyword>
<dbReference type="PIRSF" id="PIRSF002854">
    <property type="entry name" value="MetQ"/>
    <property type="match status" value="1"/>
</dbReference>
<dbReference type="RefSeq" id="WP_099438693.1">
    <property type="nucleotide sequence ID" value="NZ_CP024091.1"/>
</dbReference>
<dbReference type="FunFam" id="3.40.190.10:FF:000016">
    <property type="entry name" value="Lipoprotein"/>
    <property type="match status" value="1"/>
</dbReference>
<keyword evidence="3" id="KW-0732">Signal</keyword>
<organism evidence="9 10">
    <name type="scientific">Pedobacter ginsengisoli</name>
    <dbReference type="NCBI Taxonomy" id="363852"/>
    <lineage>
        <taxon>Bacteria</taxon>
        <taxon>Pseudomonadati</taxon>
        <taxon>Bacteroidota</taxon>
        <taxon>Sphingobacteriia</taxon>
        <taxon>Sphingobacteriales</taxon>
        <taxon>Sphingobacteriaceae</taxon>
        <taxon>Pedobacter</taxon>
    </lineage>
</organism>
<evidence type="ECO:0000256" key="4">
    <source>
        <dbReference type="ARBA" id="ARBA00023136"/>
    </source>
</evidence>
<name>A0A2D1U583_9SPHI</name>
<dbReference type="SUPFAM" id="SSF53850">
    <property type="entry name" value="Periplasmic binding protein-like II"/>
    <property type="match status" value="1"/>
</dbReference>
<evidence type="ECO:0000313" key="9">
    <source>
        <dbReference type="EMBL" id="ATP56757.1"/>
    </source>
</evidence>
<dbReference type="Proteomes" id="UP000223749">
    <property type="component" value="Chromosome"/>
</dbReference>
<keyword evidence="4" id="KW-0472">Membrane</keyword>
<feature type="lipid moiety-binding region" description="S-diacylglycerol cysteine" evidence="8">
    <location>
        <position position="22"/>
    </location>
</feature>
<dbReference type="AlphaFoldDB" id="A0A2D1U583"/>
<dbReference type="PANTHER" id="PTHR30429:SF1">
    <property type="entry name" value="D-METHIONINE-BINDING LIPOPROTEIN METQ-RELATED"/>
    <property type="match status" value="1"/>
</dbReference>
<accession>A0A2D1U583</accession>
<keyword evidence="6 7" id="KW-0449">Lipoprotein</keyword>
<keyword evidence="5" id="KW-0564">Palmitate</keyword>